<dbReference type="AlphaFoldDB" id="A0A161XY56"/>
<accession>A0A161XY56</accession>
<proteinExistence type="predicted"/>
<keyword evidence="2" id="KW-1185">Reference proteome</keyword>
<comment type="caution">
    <text evidence="1">The sequence shown here is derived from an EMBL/GenBank/DDBJ whole genome shotgun (WGS) entry which is preliminary data.</text>
</comment>
<sequence>MTKYPSAQFAYHHGLEDFTRNAETIHVHNRLGLRVGCWVINSGLATGPPRSPSDLHLNRRLWVEGRILHNAILQNHQHQTLLKDNVLGEITGIISACDDVWVDNKSDEVSTRPQEQGRRGYSIAMPLALLEI</sequence>
<evidence type="ECO:0000313" key="1">
    <source>
        <dbReference type="EMBL" id="KZL82169.1"/>
    </source>
</evidence>
<organism evidence="1 2">
    <name type="scientific">Colletotrichum incanum</name>
    <name type="common">Soybean anthracnose fungus</name>
    <dbReference type="NCBI Taxonomy" id="1573173"/>
    <lineage>
        <taxon>Eukaryota</taxon>
        <taxon>Fungi</taxon>
        <taxon>Dikarya</taxon>
        <taxon>Ascomycota</taxon>
        <taxon>Pezizomycotina</taxon>
        <taxon>Sordariomycetes</taxon>
        <taxon>Hypocreomycetidae</taxon>
        <taxon>Glomerellales</taxon>
        <taxon>Glomerellaceae</taxon>
        <taxon>Colletotrichum</taxon>
        <taxon>Colletotrichum spaethianum species complex</taxon>
    </lineage>
</organism>
<evidence type="ECO:0000313" key="2">
    <source>
        <dbReference type="Proteomes" id="UP000076584"/>
    </source>
</evidence>
<dbReference type="EMBL" id="LFIW01001493">
    <property type="protein sequence ID" value="KZL82169.1"/>
    <property type="molecule type" value="Genomic_DNA"/>
</dbReference>
<name>A0A161XY56_COLIC</name>
<protein>
    <submittedName>
        <fullName evidence="1">Het domain-containing protein</fullName>
    </submittedName>
</protein>
<dbReference type="Proteomes" id="UP000076584">
    <property type="component" value="Unassembled WGS sequence"/>
</dbReference>
<gene>
    <name evidence="1" type="ORF">CI238_11327</name>
</gene>
<reference evidence="1 2" key="1">
    <citation type="submission" date="2015-06" db="EMBL/GenBank/DDBJ databases">
        <title>Survival trade-offs in plant roots during colonization by closely related pathogenic and mutualistic fungi.</title>
        <authorList>
            <person name="Hacquard S."/>
            <person name="Kracher B."/>
            <person name="Hiruma K."/>
            <person name="Weinman A."/>
            <person name="Muench P."/>
            <person name="Garrido Oter R."/>
            <person name="Ver Loren van Themaat E."/>
            <person name="Dallerey J.-F."/>
            <person name="Damm U."/>
            <person name="Henrissat B."/>
            <person name="Lespinet O."/>
            <person name="Thon M."/>
            <person name="Kemen E."/>
            <person name="McHardy A.C."/>
            <person name="Schulze-Lefert P."/>
            <person name="O'Connell R.J."/>
        </authorList>
    </citation>
    <scope>NUCLEOTIDE SEQUENCE [LARGE SCALE GENOMIC DNA]</scope>
    <source>
        <strain evidence="1 2">MAFF 238704</strain>
    </source>
</reference>